<evidence type="ECO:0000313" key="8">
    <source>
        <dbReference type="EMBL" id="RLE46562.1"/>
    </source>
</evidence>
<dbReference type="EMBL" id="QMQV01000177">
    <property type="protein sequence ID" value="RLE46562.1"/>
    <property type="molecule type" value="Genomic_DNA"/>
</dbReference>
<evidence type="ECO:0000256" key="1">
    <source>
        <dbReference type="ARBA" id="ARBA00004370"/>
    </source>
</evidence>
<dbReference type="InterPro" id="IPR000440">
    <property type="entry name" value="NADH_UbQ/plastoQ_OxRdtase_su3"/>
</dbReference>
<evidence type="ECO:0000256" key="3">
    <source>
        <dbReference type="ARBA" id="ARBA00022448"/>
    </source>
</evidence>
<name>A0A497EKA4_9CREN</name>
<accession>A0A497EKA4</accession>
<dbReference type="Proteomes" id="UP000278475">
    <property type="component" value="Unassembled WGS sequence"/>
</dbReference>
<evidence type="ECO:0000256" key="4">
    <source>
        <dbReference type="ARBA" id="ARBA00022692"/>
    </source>
</evidence>
<dbReference type="InterPro" id="IPR038430">
    <property type="entry name" value="NDAH_ubi_oxred_su3_sf"/>
</dbReference>
<feature type="non-terminal residue" evidence="8">
    <location>
        <position position="1"/>
    </location>
</feature>
<sequence>EKMTPPSPLTSTFIAVASIFFLCLMVGVIGLLLEKSMSVSKVQRIKYDRYETGNPPHGRARGWFMVQYYPYIIVFLTIEPLLIFLFLFLPCFPFKSAVIFVLLLLSLIPPVIFGLDSARRLELWAEEIPRRR</sequence>
<dbReference type="Pfam" id="PF00507">
    <property type="entry name" value="Oxidored_q4"/>
    <property type="match status" value="1"/>
</dbReference>
<evidence type="ECO:0000256" key="6">
    <source>
        <dbReference type="ARBA" id="ARBA00023136"/>
    </source>
</evidence>
<keyword evidence="3" id="KW-0813">Transport</keyword>
<feature type="transmembrane region" description="Helical" evidence="7">
    <location>
        <begin position="94"/>
        <end position="115"/>
    </location>
</feature>
<organism evidence="8 9">
    <name type="scientific">Thermoproteota archaeon</name>
    <dbReference type="NCBI Taxonomy" id="2056631"/>
    <lineage>
        <taxon>Archaea</taxon>
        <taxon>Thermoproteota</taxon>
    </lineage>
</organism>
<proteinExistence type="inferred from homology"/>
<comment type="similarity">
    <text evidence="2">Belongs to the complex I subunit 3 family.</text>
</comment>
<dbReference type="NCBIfam" id="NF004729">
    <property type="entry name" value="PRK06073.1-5"/>
    <property type="match status" value="1"/>
</dbReference>
<reference evidence="8 9" key="1">
    <citation type="submission" date="2018-06" db="EMBL/GenBank/DDBJ databases">
        <title>Extensive metabolic versatility and redundancy in microbially diverse, dynamic hydrothermal sediments.</title>
        <authorList>
            <person name="Dombrowski N."/>
            <person name="Teske A."/>
            <person name="Baker B.J."/>
        </authorList>
    </citation>
    <scope>NUCLEOTIDE SEQUENCE [LARGE SCALE GENOMIC DNA]</scope>
    <source>
        <strain evidence="8">B66_G16</strain>
    </source>
</reference>
<feature type="transmembrane region" description="Helical" evidence="7">
    <location>
        <begin position="68"/>
        <end position="88"/>
    </location>
</feature>
<dbReference type="Gene3D" id="1.20.58.1610">
    <property type="entry name" value="NADH:ubiquinone/plastoquinone oxidoreductase, chain 3"/>
    <property type="match status" value="1"/>
</dbReference>
<comment type="subcellular location">
    <subcellularLocation>
        <location evidence="1">Membrane</location>
    </subcellularLocation>
</comment>
<keyword evidence="6 7" id="KW-0472">Membrane</keyword>
<evidence type="ECO:0000313" key="9">
    <source>
        <dbReference type="Proteomes" id="UP000278475"/>
    </source>
</evidence>
<evidence type="ECO:0008006" key="10">
    <source>
        <dbReference type="Google" id="ProtNLM"/>
    </source>
</evidence>
<evidence type="ECO:0000256" key="7">
    <source>
        <dbReference type="SAM" id="Phobius"/>
    </source>
</evidence>
<dbReference type="GO" id="GO:0008137">
    <property type="term" value="F:NADH dehydrogenase (ubiquinone) activity"/>
    <property type="evidence" value="ECO:0007669"/>
    <property type="project" value="InterPro"/>
</dbReference>
<feature type="transmembrane region" description="Helical" evidence="7">
    <location>
        <begin position="12"/>
        <end position="33"/>
    </location>
</feature>
<keyword evidence="5 7" id="KW-1133">Transmembrane helix</keyword>
<keyword evidence="4 7" id="KW-0812">Transmembrane</keyword>
<protein>
    <recommendedName>
        <fullName evidence="10">NADH-quinone oxidoreductase subunit A</fullName>
    </recommendedName>
</protein>
<evidence type="ECO:0000256" key="5">
    <source>
        <dbReference type="ARBA" id="ARBA00022989"/>
    </source>
</evidence>
<evidence type="ECO:0000256" key="2">
    <source>
        <dbReference type="ARBA" id="ARBA00008472"/>
    </source>
</evidence>
<gene>
    <name evidence="8" type="ORF">DRJ31_09880</name>
</gene>
<dbReference type="GO" id="GO:0016020">
    <property type="term" value="C:membrane"/>
    <property type="evidence" value="ECO:0007669"/>
    <property type="project" value="UniProtKB-SubCell"/>
</dbReference>
<dbReference type="AlphaFoldDB" id="A0A497EKA4"/>
<comment type="caution">
    <text evidence="8">The sequence shown here is derived from an EMBL/GenBank/DDBJ whole genome shotgun (WGS) entry which is preliminary data.</text>
</comment>